<keyword evidence="2" id="KW-1185">Reference proteome</keyword>
<protein>
    <submittedName>
        <fullName evidence="1">14038_t:CDS:1</fullName>
    </submittedName>
</protein>
<name>A0ACA9PY69_9GLOM</name>
<comment type="caution">
    <text evidence="1">The sequence shown here is derived from an EMBL/GenBank/DDBJ whole genome shotgun (WGS) entry which is preliminary data.</text>
</comment>
<evidence type="ECO:0000313" key="2">
    <source>
        <dbReference type="Proteomes" id="UP000789525"/>
    </source>
</evidence>
<dbReference type="Proteomes" id="UP000789525">
    <property type="component" value="Unassembled WGS sequence"/>
</dbReference>
<feature type="non-terminal residue" evidence="1">
    <location>
        <position position="1"/>
    </location>
</feature>
<organism evidence="1 2">
    <name type="scientific">Acaulospora colombiana</name>
    <dbReference type="NCBI Taxonomy" id="27376"/>
    <lineage>
        <taxon>Eukaryota</taxon>
        <taxon>Fungi</taxon>
        <taxon>Fungi incertae sedis</taxon>
        <taxon>Mucoromycota</taxon>
        <taxon>Glomeromycotina</taxon>
        <taxon>Glomeromycetes</taxon>
        <taxon>Diversisporales</taxon>
        <taxon>Acaulosporaceae</taxon>
        <taxon>Acaulospora</taxon>
    </lineage>
</organism>
<evidence type="ECO:0000313" key="1">
    <source>
        <dbReference type="EMBL" id="CAG8721412.1"/>
    </source>
</evidence>
<gene>
    <name evidence="1" type="ORF">ACOLOM_LOCUS11158</name>
</gene>
<dbReference type="EMBL" id="CAJVPT010038905">
    <property type="protein sequence ID" value="CAG8721412.1"/>
    <property type="molecule type" value="Genomic_DNA"/>
</dbReference>
<reference evidence="1" key="1">
    <citation type="submission" date="2021-06" db="EMBL/GenBank/DDBJ databases">
        <authorList>
            <person name="Kallberg Y."/>
            <person name="Tangrot J."/>
            <person name="Rosling A."/>
        </authorList>
    </citation>
    <scope>NUCLEOTIDE SEQUENCE</scope>
    <source>
        <strain evidence="1">CL356</strain>
    </source>
</reference>
<sequence length="53" mass="5849">FFSSQTMRDFQKTPSIQALMLTRSAYKEKPGQEMQSARPPSAVSHIVTSSAST</sequence>
<proteinExistence type="predicted"/>
<accession>A0ACA9PY69</accession>